<feature type="region of interest" description="Disordered" evidence="1">
    <location>
        <begin position="57"/>
        <end position="98"/>
    </location>
</feature>
<dbReference type="AlphaFoldDB" id="A0A511MCP9"/>
<evidence type="ECO:0000313" key="3">
    <source>
        <dbReference type="EMBL" id="GEM38369.1"/>
    </source>
</evidence>
<comment type="caution">
    <text evidence="3">The sequence shown here is derived from an EMBL/GenBank/DDBJ whole genome shotgun (WGS) entry which is preliminary data.</text>
</comment>
<feature type="transmembrane region" description="Helical" evidence="2">
    <location>
        <begin position="31"/>
        <end position="49"/>
    </location>
</feature>
<dbReference type="RefSeq" id="WP_147130566.1">
    <property type="nucleotide sequence ID" value="NZ_BJXA01000015.1"/>
</dbReference>
<keyword evidence="4" id="KW-1185">Reference proteome</keyword>
<dbReference type="Proteomes" id="UP000321424">
    <property type="component" value="Unassembled WGS sequence"/>
</dbReference>
<dbReference type="EMBL" id="BJXA01000015">
    <property type="protein sequence ID" value="GEM38369.1"/>
    <property type="molecule type" value="Genomic_DNA"/>
</dbReference>
<organism evidence="3 4">
    <name type="scientific">Nocardia ninae NBRC 108245</name>
    <dbReference type="NCBI Taxonomy" id="1210091"/>
    <lineage>
        <taxon>Bacteria</taxon>
        <taxon>Bacillati</taxon>
        <taxon>Actinomycetota</taxon>
        <taxon>Actinomycetes</taxon>
        <taxon>Mycobacteriales</taxon>
        <taxon>Nocardiaceae</taxon>
        <taxon>Nocardia</taxon>
    </lineage>
</organism>
<gene>
    <name evidence="3" type="ORF">NN4_28880</name>
</gene>
<keyword evidence="2" id="KW-1133">Transmembrane helix</keyword>
<accession>A0A511MCP9</accession>
<proteinExistence type="predicted"/>
<keyword evidence="2" id="KW-0812">Transmembrane</keyword>
<evidence type="ECO:0000313" key="4">
    <source>
        <dbReference type="Proteomes" id="UP000321424"/>
    </source>
</evidence>
<sequence>MFTRAQLLAFAVFAAVLPALALFALPDRPLSFALVGVVATSLFMALASIQTTRRIPLPLTRTGSPSSAQQRRRGSFLRQSNPDTAGRPRPRAPGIADA</sequence>
<reference evidence="3 4" key="1">
    <citation type="submission" date="2019-07" db="EMBL/GenBank/DDBJ databases">
        <title>Whole genome shotgun sequence of Nocardia ninae NBRC 108245.</title>
        <authorList>
            <person name="Hosoyama A."/>
            <person name="Uohara A."/>
            <person name="Ohji S."/>
            <person name="Ichikawa N."/>
        </authorList>
    </citation>
    <scope>NUCLEOTIDE SEQUENCE [LARGE SCALE GENOMIC DNA]</scope>
    <source>
        <strain evidence="3 4">NBRC 108245</strain>
    </source>
</reference>
<name>A0A511MCP9_9NOCA</name>
<protein>
    <submittedName>
        <fullName evidence="3">Uncharacterized protein</fullName>
    </submittedName>
</protein>
<keyword evidence="2" id="KW-0472">Membrane</keyword>
<evidence type="ECO:0000256" key="2">
    <source>
        <dbReference type="SAM" id="Phobius"/>
    </source>
</evidence>
<evidence type="ECO:0000256" key="1">
    <source>
        <dbReference type="SAM" id="MobiDB-lite"/>
    </source>
</evidence>
<dbReference type="Pfam" id="PF19950">
    <property type="entry name" value="DUF6412"/>
    <property type="match status" value="1"/>
</dbReference>
<dbReference type="OrthoDB" id="4570663at2"/>
<dbReference type="InterPro" id="IPR045635">
    <property type="entry name" value="DUF6412"/>
</dbReference>